<name>A0ABV7JSP8_9SPHI</name>
<dbReference type="Proteomes" id="UP001595526">
    <property type="component" value="Unassembled WGS sequence"/>
</dbReference>
<accession>A0ABV7JSP8</accession>
<evidence type="ECO:0000313" key="3">
    <source>
        <dbReference type="Proteomes" id="UP001595526"/>
    </source>
</evidence>
<evidence type="ECO:0000313" key="2">
    <source>
        <dbReference type="EMBL" id="MFC3199146.1"/>
    </source>
</evidence>
<sequence>MTRNLMYVFLWALWGSVFAATAQTGIGTAEPDASSVLDVVSTDKGLLYPRMTAAQRLAISDPAEGLQVYDLDYNCLMLYADGRWDCFPRQEVLASQMVAIVRFDALPDAGSEAISEGKTVLYNPHDIVTDGTNSRRLRVTRPGKYEITLHSRIYKPDAGVSWQSVGLYSASDPDNFVEGFIDIPASHPGDNNTVAKGIIDIGNGEEFEFRYTRLATTISHSVYNPLVIIKVIE</sequence>
<keyword evidence="1" id="KW-0732">Signal</keyword>
<keyword evidence="3" id="KW-1185">Reference proteome</keyword>
<evidence type="ECO:0000256" key="1">
    <source>
        <dbReference type="SAM" id="SignalP"/>
    </source>
</evidence>
<reference evidence="3" key="1">
    <citation type="journal article" date="2019" name="Int. J. Syst. Evol. Microbiol.">
        <title>The Global Catalogue of Microorganisms (GCM) 10K type strain sequencing project: providing services to taxonomists for standard genome sequencing and annotation.</title>
        <authorList>
            <consortium name="The Broad Institute Genomics Platform"/>
            <consortium name="The Broad Institute Genome Sequencing Center for Infectious Disease"/>
            <person name="Wu L."/>
            <person name="Ma J."/>
        </authorList>
    </citation>
    <scope>NUCLEOTIDE SEQUENCE [LARGE SCALE GENOMIC DNA]</scope>
    <source>
        <strain evidence="3">KCTC 52416</strain>
    </source>
</reference>
<organism evidence="2 3">
    <name type="scientific">Parapedobacter deserti</name>
    <dbReference type="NCBI Taxonomy" id="1912957"/>
    <lineage>
        <taxon>Bacteria</taxon>
        <taxon>Pseudomonadati</taxon>
        <taxon>Bacteroidota</taxon>
        <taxon>Sphingobacteriia</taxon>
        <taxon>Sphingobacteriales</taxon>
        <taxon>Sphingobacteriaceae</taxon>
        <taxon>Parapedobacter</taxon>
    </lineage>
</organism>
<proteinExistence type="predicted"/>
<protein>
    <submittedName>
        <fullName evidence="2">Uncharacterized protein</fullName>
    </submittedName>
</protein>
<comment type="caution">
    <text evidence="2">The sequence shown here is derived from an EMBL/GenBank/DDBJ whole genome shotgun (WGS) entry which is preliminary data.</text>
</comment>
<dbReference type="EMBL" id="JBHRTA010000038">
    <property type="protein sequence ID" value="MFC3199146.1"/>
    <property type="molecule type" value="Genomic_DNA"/>
</dbReference>
<feature type="chain" id="PRO_5045219390" evidence="1">
    <location>
        <begin position="20"/>
        <end position="233"/>
    </location>
</feature>
<dbReference type="RefSeq" id="WP_379024482.1">
    <property type="nucleotide sequence ID" value="NZ_JBHRTA010000038.1"/>
</dbReference>
<gene>
    <name evidence="2" type="ORF">ACFOET_16090</name>
</gene>
<feature type="signal peptide" evidence="1">
    <location>
        <begin position="1"/>
        <end position="19"/>
    </location>
</feature>